<comment type="caution">
    <text evidence="2">The sequence shown here is derived from an EMBL/GenBank/DDBJ whole genome shotgun (WGS) entry which is preliminary data.</text>
</comment>
<dbReference type="AlphaFoldDB" id="A0A0R1N1S4"/>
<proteinExistence type="predicted"/>
<dbReference type="PATRIC" id="fig|1423792.3.peg.2009"/>
<feature type="region of interest" description="Disordered" evidence="1">
    <location>
        <begin position="132"/>
        <end position="153"/>
    </location>
</feature>
<protein>
    <submittedName>
        <fullName evidence="2">Uncharacterized protein</fullName>
    </submittedName>
</protein>
<keyword evidence="3" id="KW-1185">Reference proteome</keyword>
<evidence type="ECO:0000313" key="2">
    <source>
        <dbReference type="EMBL" id="KRL13948.1"/>
    </source>
</evidence>
<evidence type="ECO:0000256" key="1">
    <source>
        <dbReference type="SAM" id="MobiDB-lite"/>
    </source>
</evidence>
<organism evidence="2 3">
    <name type="scientific">Schleiferilactobacillus perolens DSM 12744</name>
    <dbReference type="NCBI Taxonomy" id="1423792"/>
    <lineage>
        <taxon>Bacteria</taxon>
        <taxon>Bacillati</taxon>
        <taxon>Bacillota</taxon>
        <taxon>Bacilli</taxon>
        <taxon>Lactobacillales</taxon>
        <taxon>Lactobacillaceae</taxon>
        <taxon>Schleiferilactobacillus</taxon>
    </lineage>
</organism>
<accession>A0A0R1N1S4</accession>
<name>A0A0R1N1S4_9LACO</name>
<sequence length="153" mass="18254">MQDYIEREDGSMELAGKKIAFDDDLSDAQLADLHTHYLKLLKVLKQFEFKDKDRQLQVLYQEPDNTHTYESGYFTLQIRHFGDQYRFDEYNITLNNRSVFNDSPDEYVVQLSKHDNWQQIDDEAVEHAKKWVDEMNEEAKKDKSKPNRELTAD</sequence>
<dbReference type="EMBL" id="AZEC01000003">
    <property type="protein sequence ID" value="KRL13948.1"/>
    <property type="molecule type" value="Genomic_DNA"/>
</dbReference>
<gene>
    <name evidence="2" type="ORF">FD09_GL001982</name>
</gene>
<reference evidence="2 3" key="1">
    <citation type="journal article" date="2015" name="Genome Announc.">
        <title>Expanding the biotechnology potential of lactobacilli through comparative genomics of 213 strains and associated genera.</title>
        <authorList>
            <person name="Sun Z."/>
            <person name="Harris H.M."/>
            <person name="McCann A."/>
            <person name="Guo C."/>
            <person name="Argimon S."/>
            <person name="Zhang W."/>
            <person name="Yang X."/>
            <person name="Jeffery I.B."/>
            <person name="Cooney J.C."/>
            <person name="Kagawa T.F."/>
            <person name="Liu W."/>
            <person name="Song Y."/>
            <person name="Salvetti E."/>
            <person name="Wrobel A."/>
            <person name="Rasinkangas P."/>
            <person name="Parkhill J."/>
            <person name="Rea M.C."/>
            <person name="O'Sullivan O."/>
            <person name="Ritari J."/>
            <person name="Douillard F.P."/>
            <person name="Paul Ross R."/>
            <person name="Yang R."/>
            <person name="Briner A.E."/>
            <person name="Felis G.E."/>
            <person name="de Vos W.M."/>
            <person name="Barrangou R."/>
            <person name="Klaenhammer T.R."/>
            <person name="Caufield P.W."/>
            <person name="Cui Y."/>
            <person name="Zhang H."/>
            <person name="O'Toole P.W."/>
        </authorList>
    </citation>
    <scope>NUCLEOTIDE SEQUENCE [LARGE SCALE GENOMIC DNA]</scope>
    <source>
        <strain evidence="2 3">DSM 12744</strain>
    </source>
</reference>
<dbReference type="Proteomes" id="UP000051330">
    <property type="component" value="Unassembled WGS sequence"/>
</dbReference>
<evidence type="ECO:0000313" key="3">
    <source>
        <dbReference type="Proteomes" id="UP000051330"/>
    </source>
</evidence>